<dbReference type="PRINTS" id="PR00359">
    <property type="entry name" value="BP450"/>
</dbReference>
<dbReference type="EMBL" id="BIFH01000031">
    <property type="protein sequence ID" value="GCD99052.1"/>
    <property type="molecule type" value="Genomic_DNA"/>
</dbReference>
<comment type="similarity">
    <text evidence="1">Belongs to the cytochrome P450 family.</text>
</comment>
<dbReference type="InterPro" id="IPR002397">
    <property type="entry name" value="Cyt_P450_B"/>
</dbReference>
<keyword evidence="4" id="KW-0560">Oxidoreductase</keyword>
<evidence type="ECO:0000313" key="8">
    <source>
        <dbReference type="Proteomes" id="UP000286931"/>
    </source>
</evidence>
<dbReference type="Pfam" id="PF00067">
    <property type="entry name" value="p450"/>
    <property type="match status" value="2"/>
</dbReference>
<evidence type="ECO:0000256" key="6">
    <source>
        <dbReference type="ARBA" id="ARBA00023033"/>
    </source>
</evidence>
<dbReference type="PANTHER" id="PTHR46696:SF1">
    <property type="entry name" value="CYTOCHROME P450 YJIB-RELATED"/>
    <property type="match status" value="1"/>
</dbReference>
<evidence type="ECO:0000256" key="1">
    <source>
        <dbReference type="ARBA" id="ARBA00010617"/>
    </source>
</evidence>
<protein>
    <submittedName>
        <fullName evidence="7">Putative cytochrome P450</fullName>
    </submittedName>
</protein>
<accession>A0A401YWQ0</accession>
<dbReference type="InterPro" id="IPR001128">
    <property type="entry name" value="Cyt_P450"/>
</dbReference>
<dbReference type="InterPro" id="IPR036396">
    <property type="entry name" value="Cyt_P450_sf"/>
</dbReference>
<name>A0A401YWQ0_9ACTN</name>
<dbReference type="Proteomes" id="UP000286931">
    <property type="component" value="Unassembled WGS sequence"/>
</dbReference>
<dbReference type="AlphaFoldDB" id="A0A401YWQ0"/>
<evidence type="ECO:0000256" key="3">
    <source>
        <dbReference type="ARBA" id="ARBA00022723"/>
    </source>
</evidence>
<dbReference type="Gene3D" id="1.10.630.10">
    <property type="entry name" value="Cytochrome P450"/>
    <property type="match status" value="1"/>
</dbReference>
<reference evidence="7 8" key="1">
    <citation type="submission" date="2018-12" db="EMBL/GenBank/DDBJ databases">
        <title>Draft genome sequence of Embleya hyalina NBRC 13850T.</title>
        <authorList>
            <person name="Komaki H."/>
            <person name="Hosoyama A."/>
            <person name="Kimura A."/>
            <person name="Ichikawa N."/>
            <person name="Tamura T."/>
        </authorList>
    </citation>
    <scope>NUCLEOTIDE SEQUENCE [LARGE SCALE GENOMIC DNA]</scope>
    <source>
        <strain evidence="7 8">NBRC 13850</strain>
    </source>
</reference>
<evidence type="ECO:0000256" key="4">
    <source>
        <dbReference type="ARBA" id="ARBA00023002"/>
    </source>
</evidence>
<dbReference type="GO" id="GO:0005506">
    <property type="term" value="F:iron ion binding"/>
    <property type="evidence" value="ECO:0007669"/>
    <property type="project" value="InterPro"/>
</dbReference>
<keyword evidence="2" id="KW-0349">Heme</keyword>
<dbReference type="SUPFAM" id="SSF48264">
    <property type="entry name" value="Cytochrome P450"/>
    <property type="match status" value="1"/>
</dbReference>
<gene>
    <name evidence="7" type="ORF">EHYA_06764</name>
</gene>
<dbReference type="PANTHER" id="PTHR46696">
    <property type="entry name" value="P450, PUTATIVE (EUROFUNG)-RELATED"/>
    <property type="match status" value="1"/>
</dbReference>
<evidence type="ECO:0000256" key="2">
    <source>
        <dbReference type="ARBA" id="ARBA00022617"/>
    </source>
</evidence>
<keyword evidence="8" id="KW-1185">Reference proteome</keyword>
<proteinExistence type="inferred from homology"/>
<dbReference type="OrthoDB" id="9801155at2"/>
<dbReference type="GO" id="GO:0020037">
    <property type="term" value="F:heme binding"/>
    <property type="evidence" value="ECO:0007669"/>
    <property type="project" value="InterPro"/>
</dbReference>
<dbReference type="GO" id="GO:0004497">
    <property type="term" value="F:monooxygenase activity"/>
    <property type="evidence" value="ECO:0007669"/>
    <property type="project" value="UniProtKB-KW"/>
</dbReference>
<dbReference type="GO" id="GO:0016705">
    <property type="term" value="F:oxidoreductase activity, acting on paired donors, with incorporation or reduction of molecular oxygen"/>
    <property type="evidence" value="ECO:0007669"/>
    <property type="project" value="InterPro"/>
</dbReference>
<comment type="caution">
    <text evidence="7">The sequence shown here is derived from an EMBL/GenBank/DDBJ whole genome shotgun (WGS) entry which is preliminary data.</text>
</comment>
<organism evidence="7 8">
    <name type="scientific">Embleya hyalina</name>
    <dbReference type="NCBI Taxonomy" id="516124"/>
    <lineage>
        <taxon>Bacteria</taxon>
        <taxon>Bacillati</taxon>
        <taxon>Actinomycetota</taxon>
        <taxon>Actinomycetes</taxon>
        <taxon>Kitasatosporales</taxon>
        <taxon>Streptomycetaceae</taxon>
        <taxon>Embleya</taxon>
    </lineage>
</organism>
<keyword evidence="5" id="KW-0408">Iron</keyword>
<keyword evidence="6" id="KW-0503">Monooxygenase</keyword>
<evidence type="ECO:0000256" key="5">
    <source>
        <dbReference type="ARBA" id="ARBA00023004"/>
    </source>
</evidence>
<sequence>MSALEYLSLGDPTIRADRFATYRRLRDDNPIARVEPDGARVVLTRYADVERIFKDPLMRVQPKAGEYPADIGSGPGATFHKLSLPDMDPPTHTRLRKLVSPAFAPRALAHMRSWVERIITDNVEALADVDGEVDFVEHFGMRVPAEIACRLLHAPAADAATVLRRMPALNPVLTHTPLTPRQLAAADEAAQFYFDYIGEIVDSKRGKLGPEDPVGALMLAEEEGGRLSRDELIVTLVGFFIASYHTTMVAMTNAVHALLSHPDQMRLLADDPDLAPAAWEEVLRWQSPVHFISRYAGYDFELHGATITEGTQLMLGLAAANRDERRFTDPDTFDIRRANNRHLAFTAGGHYCIGAPLSRLEGDILLRLLPQRLPAMTLTDSNPPWNDELVFPSMTALKVAPKGM</sequence>
<evidence type="ECO:0000313" key="7">
    <source>
        <dbReference type="EMBL" id="GCD99052.1"/>
    </source>
</evidence>
<dbReference type="FunFam" id="1.10.630.10:FF:000018">
    <property type="entry name" value="Cytochrome P450 monooxygenase"/>
    <property type="match status" value="1"/>
</dbReference>
<keyword evidence="3" id="KW-0479">Metal-binding</keyword>
<dbReference type="CDD" id="cd20625">
    <property type="entry name" value="CYP164-like"/>
    <property type="match status" value="1"/>
</dbReference>